<organism evidence="16 17">
    <name type="scientific">Maudiozyma barnettii</name>
    <dbReference type="NCBI Taxonomy" id="61262"/>
    <lineage>
        <taxon>Eukaryota</taxon>
        <taxon>Fungi</taxon>
        <taxon>Dikarya</taxon>
        <taxon>Ascomycota</taxon>
        <taxon>Saccharomycotina</taxon>
        <taxon>Saccharomycetes</taxon>
        <taxon>Saccharomycetales</taxon>
        <taxon>Saccharomycetaceae</taxon>
        <taxon>Maudiozyma</taxon>
    </lineage>
</organism>
<evidence type="ECO:0000256" key="3">
    <source>
        <dbReference type="ARBA" id="ARBA00005544"/>
    </source>
</evidence>
<comment type="caution">
    <text evidence="16">The sequence shown here is derived from an EMBL/GenBank/DDBJ whole genome shotgun (WGS) entry which is preliminary data.</text>
</comment>
<comment type="function">
    <text evidence="13">Component of the U1 snRNP particle, which recognizes and binds the 5'-splice site of pre-mRNA. Together with other non-snRNP factors, U1 snRNP forms the spliceosomal commitment complex, that targets pre-mRNA to the splicing pathway.</text>
</comment>
<dbReference type="RefSeq" id="XP_041407819.1">
    <property type="nucleotide sequence ID" value="XM_041551885.1"/>
</dbReference>
<comment type="similarity">
    <text evidence="3">Belongs to the SNU71 family.</text>
</comment>
<feature type="region of interest" description="Disordered" evidence="14">
    <location>
        <begin position="423"/>
        <end position="463"/>
    </location>
</feature>
<evidence type="ECO:0000256" key="1">
    <source>
        <dbReference type="ARBA" id="ARBA00004123"/>
    </source>
</evidence>
<evidence type="ECO:0000256" key="13">
    <source>
        <dbReference type="ARBA" id="ARBA00025004"/>
    </source>
</evidence>
<keyword evidence="10" id="KW-0508">mRNA splicing</keyword>
<dbReference type="AlphaFoldDB" id="A0A8H2VIF0"/>
<feature type="compositionally biased region" description="Polar residues" evidence="14">
    <location>
        <begin position="441"/>
        <end position="453"/>
    </location>
</feature>
<keyword evidence="9" id="KW-0175">Coiled coil</keyword>
<keyword evidence="7" id="KW-0747">Spliceosome</keyword>
<feature type="domain" description="PWI" evidence="15">
    <location>
        <begin position="526"/>
        <end position="597"/>
    </location>
</feature>
<evidence type="ECO:0000313" key="16">
    <source>
        <dbReference type="EMBL" id="CAB4255975.1"/>
    </source>
</evidence>
<protein>
    <recommendedName>
        <fullName evidence="4">U1 small nuclear ribonucleoprotein component SNU71</fullName>
    </recommendedName>
</protein>
<dbReference type="OrthoDB" id="6275295at2759"/>
<evidence type="ECO:0000256" key="4">
    <source>
        <dbReference type="ARBA" id="ARBA00014280"/>
    </source>
</evidence>
<evidence type="ECO:0000259" key="15">
    <source>
        <dbReference type="SMART" id="SM00311"/>
    </source>
</evidence>
<evidence type="ECO:0000256" key="11">
    <source>
        <dbReference type="ARBA" id="ARBA00023242"/>
    </source>
</evidence>
<evidence type="ECO:0000256" key="8">
    <source>
        <dbReference type="ARBA" id="ARBA00022884"/>
    </source>
</evidence>
<evidence type="ECO:0000256" key="5">
    <source>
        <dbReference type="ARBA" id="ARBA00022490"/>
    </source>
</evidence>
<keyword evidence="17" id="KW-1185">Reference proteome</keyword>
<dbReference type="GO" id="GO:0006397">
    <property type="term" value="P:mRNA processing"/>
    <property type="evidence" value="ECO:0007669"/>
    <property type="project" value="UniProtKB-KW"/>
</dbReference>
<evidence type="ECO:0000256" key="7">
    <source>
        <dbReference type="ARBA" id="ARBA00022728"/>
    </source>
</evidence>
<feature type="compositionally biased region" description="Basic and acidic residues" evidence="14">
    <location>
        <begin position="423"/>
        <end position="436"/>
    </location>
</feature>
<dbReference type="Gene3D" id="1.20.1390.10">
    <property type="entry name" value="PWI domain"/>
    <property type="match status" value="1"/>
</dbReference>
<evidence type="ECO:0000256" key="6">
    <source>
        <dbReference type="ARBA" id="ARBA00022664"/>
    </source>
</evidence>
<evidence type="ECO:0000256" key="10">
    <source>
        <dbReference type="ARBA" id="ARBA00023187"/>
    </source>
</evidence>
<gene>
    <name evidence="16" type="ORF">KABA2_08S00352</name>
</gene>
<proteinExistence type="inferred from homology"/>
<dbReference type="Proteomes" id="UP000644660">
    <property type="component" value="Unassembled WGS sequence"/>
</dbReference>
<dbReference type="InterPro" id="IPR057542">
    <property type="entry name" value="SNU71_RBD"/>
</dbReference>
<keyword evidence="11" id="KW-0539">Nucleus</keyword>
<dbReference type="InterPro" id="IPR002483">
    <property type="entry name" value="PWI_dom"/>
</dbReference>
<dbReference type="EMBL" id="CAEFZW010000008">
    <property type="protein sequence ID" value="CAB4255975.1"/>
    <property type="molecule type" value="Genomic_DNA"/>
</dbReference>
<dbReference type="SMART" id="SM00311">
    <property type="entry name" value="PWI"/>
    <property type="match status" value="1"/>
</dbReference>
<sequence>MENVIFVCPQKFLVSQPDWRSDTELAGYIPILKADLQKLENSLQKIIDKNKVNSINDDVNMPGGLIDSGSKGSEITKSTIKPGQQSEKNKNESKSDLKYQPIKQFLPISLKQQLHTISIAGFKSSLNKTSIDKFLAHVMELTLDHLTDSQREKFIKHQLIESWSHIFSTAISEQTIFVRFNVDLVIYPQVVLFLSDLFSDILKVKYDSNVKTYIEEELKKNSISEFFVSGEDREKLSVLIKEANVNPSNMENDGGNEISSEYQIDLNTLNDIPRDALDQLCKDIIEFRTRVVTIEKEKNRQEIYNERERQRSHMMKMFDKIKMNNTVTDIKRKDEKDDNEDILIDDFEEIVEHEKQEAEKRYEELLIVLNRKIEPELRKNYSDLQKANNYEKYLMENKSLNKKEISNLGSDELYDNHRSFKELEEQDDKEDREKVGDNVNMPVSTATKAATSNEESKSVGGNAEEEDSTIINIKFAFNKAIDNSVKDKPEEIEIAENEIDSSEQIGEPNSNMEVADILPFTGNDLSKRLDELRTSKYVDELVKEYLGVYEDELVDYIFENISEHRSRQVLLDDLKETFDEDAIVMVNNIWKRKEFIK</sequence>
<evidence type="ECO:0000313" key="17">
    <source>
        <dbReference type="Proteomes" id="UP000644660"/>
    </source>
</evidence>
<dbReference type="Pfam" id="PF24826">
    <property type="entry name" value="SNU71_N"/>
    <property type="match status" value="1"/>
</dbReference>
<feature type="region of interest" description="Disordered" evidence="14">
    <location>
        <begin position="58"/>
        <end position="95"/>
    </location>
</feature>
<reference evidence="16 17" key="1">
    <citation type="submission" date="2020-05" db="EMBL/GenBank/DDBJ databases">
        <authorList>
            <person name="Casaregola S."/>
            <person name="Devillers H."/>
            <person name="Grondin C."/>
        </authorList>
    </citation>
    <scope>NUCLEOTIDE SEQUENCE [LARGE SCALE GENOMIC DNA]</scope>
    <source>
        <strain evidence="16 17">CLIB 1767</strain>
    </source>
</reference>
<keyword evidence="8" id="KW-0694">RNA-binding</keyword>
<keyword evidence="5" id="KW-0963">Cytoplasm</keyword>
<dbReference type="GeneID" id="64859040"/>
<comment type="subcellular location">
    <subcellularLocation>
        <location evidence="2">Cytoplasm</location>
    </subcellularLocation>
    <subcellularLocation>
        <location evidence="1">Nucleus</location>
    </subcellularLocation>
</comment>
<evidence type="ECO:0000256" key="9">
    <source>
        <dbReference type="ARBA" id="ARBA00023054"/>
    </source>
</evidence>
<dbReference type="InterPro" id="IPR057543">
    <property type="entry name" value="SNU71_N"/>
</dbReference>
<dbReference type="Pfam" id="PF24825">
    <property type="entry name" value="SNU71_RBD"/>
    <property type="match status" value="1"/>
</dbReference>
<feature type="compositionally biased region" description="Polar residues" evidence="14">
    <location>
        <begin position="70"/>
        <end position="86"/>
    </location>
</feature>
<dbReference type="GO" id="GO:0005737">
    <property type="term" value="C:cytoplasm"/>
    <property type="evidence" value="ECO:0007669"/>
    <property type="project" value="UniProtKB-SubCell"/>
</dbReference>
<evidence type="ECO:0000256" key="12">
    <source>
        <dbReference type="ARBA" id="ARBA00023274"/>
    </source>
</evidence>
<dbReference type="GO" id="GO:0008380">
    <property type="term" value="P:RNA splicing"/>
    <property type="evidence" value="ECO:0007669"/>
    <property type="project" value="UniProtKB-KW"/>
</dbReference>
<keyword evidence="12" id="KW-0687">Ribonucleoprotein</keyword>
<dbReference type="GO" id="GO:0005681">
    <property type="term" value="C:spliceosomal complex"/>
    <property type="evidence" value="ECO:0007669"/>
    <property type="project" value="UniProtKB-KW"/>
</dbReference>
<keyword evidence="6" id="KW-0507">mRNA processing</keyword>
<name>A0A8H2VIF0_9SACH</name>
<evidence type="ECO:0000256" key="2">
    <source>
        <dbReference type="ARBA" id="ARBA00004496"/>
    </source>
</evidence>
<dbReference type="GO" id="GO:0003723">
    <property type="term" value="F:RNA binding"/>
    <property type="evidence" value="ECO:0007669"/>
    <property type="project" value="UniProtKB-KW"/>
</dbReference>
<evidence type="ECO:0000256" key="14">
    <source>
        <dbReference type="SAM" id="MobiDB-lite"/>
    </source>
</evidence>
<accession>A0A8H2VIF0</accession>